<dbReference type="NCBIfam" id="NF009151">
    <property type="entry name" value="PRK12497.1-5"/>
    <property type="match status" value="1"/>
</dbReference>
<dbReference type="EMBL" id="JBHPON010000001">
    <property type="protein sequence ID" value="MFC6034812.1"/>
    <property type="molecule type" value="Genomic_DNA"/>
</dbReference>
<dbReference type="RefSeq" id="WP_379879850.1">
    <property type="nucleotide sequence ID" value="NZ_JBHPON010000001.1"/>
</dbReference>
<gene>
    <name evidence="3" type="ORF">ACFMB1_04605</name>
</gene>
<evidence type="ECO:0000256" key="1">
    <source>
        <dbReference type="ARBA" id="ARBA00006738"/>
    </source>
</evidence>
<dbReference type="Proteomes" id="UP001596116">
    <property type="component" value="Unassembled WGS sequence"/>
</dbReference>
<dbReference type="InterPro" id="IPR011856">
    <property type="entry name" value="tRNA_endonuc-like_dom_sf"/>
</dbReference>
<dbReference type="PANTHER" id="PTHR34039">
    <property type="entry name" value="UPF0102 PROTEIN YRAN"/>
    <property type="match status" value="1"/>
</dbReference>
<dbReference type="PANTHER" id="PTHR34039:SF1">
    <property type="entry name" value="UPF0102 PROTEIN YRAN"/>
    <property type="match status" value="1"/>
</dbReference>
<dbReference type="InterPro" id="IPR003509">
    <property type="entry name" value="UPF0102_YraN-like"/>
</dbReference>
<dbReference type="HAMAP" id="MF_00048">
    <property type="entry name" value="UPF0102"/>
    <property type="match status" value="1"/>
</dbReference>
<keyword evidence="4" id="KW-1185">Reference proteome</keyword>
<evidence type="ECO:0000256" key="2">
    <source>
        <dbReference type="HAMAP-Rule" id="MF_00048"/>
    </source>
</evidence>
<reference evidence="3 4" key="1">
    <citation type="submission" date="2024-09" db="EMBL/GenBank/DDBJ databases">
        <authorList>
            <person name="Zhang Z.-H."/>
        </authorList>
    </citation>
    <scope>NUCLEOTIDE SEQUENCE [LARGE SCALE GENOMIC DNA]</scope>
    <source>
        <strain evidence="3 4">HHTR114</strain>
    </source>
</reference>
<accession>A0ABW1KW74</accession>
<dbReference type="SUPFAM" id="SSF52980">
    <property type="entry name" value="Restriction endonuclease-like"/>
    <property type="match status" value="1"/>
</dbReference>
<protein>
    <recommendedName>
        <fullName evidence="2">UPF0102 protein ACFMB1_04605</fullName>
    </recommendedName>
</protein>
<evidence type="ECO:0000313" key="4">
    <source>
        <dbReference type="Proteomes" id="UP001596116"/>
    </source>
</evidence>
<evidence type="ECO:0000313" key="3">
    <source>
        <dbReference type="EMBL" id="MFC6034812.1"/>
    </source>
</evidence>
<organism evidence="3 4">
    <name type="scientific">Hyphococcus aureus</name>
    <dbReference type="NCBI Taxonomy" id="2666033"/>
    <lineage>
        <taxon>Bacteria</taxon>
        <taxon>Pseudomonadati</taxon>
        <taxon>Pseudomonadota</taxon>
        <taxon>Alphaproteobacteria</taxon>
        <taxon>Parvularculales</taxon>
        <taxon>Parvularculaceae</taxon>
        <taxon>Hyphococcus</taxon>
    </lineage>
</organism>
<comment type="similarity">
    <text evidence="1 2">Belongs to the UPF0102 family.</text>
</comment>
<name>A0ABW1KW74_9PROT</name>
<sequence length="125" mass="13917">MSAAPTRRSRQSAERGGRRAEMLAAMLLRLKGFSILASRHKTPLGEIDLVARRGRLVAFVEVKARAHHDAAIEAVTYGARRRIAAAAGLFLSRRRDLADCAMRYDIIAVAGWRLKHLPDAWRDGE</sequence>
<comment type="caution">
    <text evidence="3">The sequence shown here is derived from an EMBL/GenBank/DDBJ whole genome shotgun (WGS) entry which is preliminary data.</text>
</comment>
<dbReference type="Gene3D" id="3.40.1350.10">
    <property type="match status" value="1"/>
</dbReference>
<dbReference type="Pfam" id="PF02021">
    <property type="entry name" value="UPF0102"/>
    <property type="match status" value="1"/>
</dbReference>
<proteinExistence type="inferred from homology"/>
<dbReference type="InterPro" id="IPR011335">
    <property type="entry name" value="Restrct_endonuc-II-like"/>
</dbReference>